<proteinExistence type="predicted"/>
<protein>
    <submittedName>
        <fullName evidence="1">Uncharacterized protein</fullName>
    </submittedName>
</protein>
<sequence length="60" mass="6734">MVVTKCAQNNILLKIRSHIVPEDRIPFSEELQSYSDLFSQSAASAAKSEGTAVRFERESF</sequence>
<evidence type="ECO:0000313" key="1">
    <source>
        <dbReference type="EMBL" id="CEG40641.1"/>
    </source>
</evidence>
<dbReference type="EMBL" id="CCYD01000523">
    <property type="protein sequence ID" value="CEG40641.1"/>
    <property type="molecule type" value="Genomic_DNA"/>
</dbReference>
<name>A0A0P1AHL2_PLAHL</name>
<dbReference type="GeneID" id="36405882"/>
<dbReference type="Proteomes" id="UP000054928">
    <property type="component" value="Unassembled WGS sequence"/>
</dbReference>
<reference evidence="2" key="1">
    <citation type="submission" date="2014-09" db="EMBL/GenBank/DDBJ databases">
        <authorList>
            <person name="Sharma Rahul"/>
            <person name="Thines Marco"/>
        </authorList>
    </citation>
    <scope>NUCLEOTIDE SEQUENCE [LARGE SCALE GENOMIC DNA]</scope>
</reference>
<evidence type="ECO:0000313" key="2">
    <source>
        <dbReference type="Proteomes" id="UP000054928"/>
    </source>
</evidence>
<accession>A0A0P1AHL2</accession>
<keyword evidence="2" id="KW-1185">Reference proteome</keyword>
<dbReference type="AlphaFoldDB" id="A0A0P1AHL2"/>
<dbReference type="RefSeq" id="XP_024577010.1">
    <property type="nucleotide sequence ID" value="XM_024726321.1"/>
</dbReference>
<organism evidence="1 2">
    <name type="scientific">Plasmopara halstedii</name>
    <name type="common">Downy mildew of sunflower</name>
    <dbReference type="NCBI Taxonomy" id="4781"/>
    <lineage>
        <taxon>Eukaryota</taxon>
        <taxon>Sar</taxon>
        <taxon>Stramenopiles</taxon>
        <taxon>Oomycota</taxon>
        <taxon>Peronosporomycetes</taxon>
        <taxon>Peronosporales</taxon>
        <taxon>Peronosporaceae</taxon>
        <taxon>Plasmopara</taxon>
    </lineage>
</organism>